<dbReference type="InterPro" id="IPR013024">
    <property type="entry name" value="GGCT-like"/>
</dbReference>
<evidence type="ECO:0000256" key="3">
    <source>
        <dbReference type="PIRSR" id="PIRSR617939-1"/>
    </source>
</evidence>
<dbReference type="InterPro" id="IPR009288">
    <property type="entry name" value="AIG2-like_dom"/>
</dbReference>
<dbReference type="PANTHER" id="PTHR12935:SF0">
    <property type="entry name" value="GAMMA-GLUTAMYLCYCLOTRANSFERASE"/>
    <property type="match status" value="1"/>
</dbReference>
<dbReference type="CDD" id="cd06661">
    <property type="entry name" value="GGCT_like"/>
    <property type="match status" value="1"/>
</dbReference>
<dbReference type="EC" id="4.3.2.9" evidence="1"/>
<dbReference type="InterPro" id="IPR017939">
    <property type="entry name" value="G-Glutamylcylcotransferase"/>
</dbReference>
<dbReference type="EMBL" id="JAVHNQ010000007">
    <property type="protein sequence ID" value="KAK6341382.1"/>
    <property type="molecule type" value="Genomic_DNA"/>
</dbReference>
<feature type="binding site" evidence="4">
    <location>
        <position position="170"/>
    </location>
    <ligand>
        <name>substrate</name>
    </ligand>
</feature>
<proteinExistence type="predicted"/>
<accession>A0AAV9UI11</accession>
<feature type="active site" description="Proton acceptor" evidence="3">
    <location>
        <position position="125"/>
    </location>
</feature>
<feature type="domain" description="Gamma-glutamylcyclotransferase AIG2-like" evidence="5">
    <location>
        <begin position="56"/>
        <end position="156"/>
    </location>
</feature>
<keyword evidence="7" id="KW-1185">Reference proteome</keyword>
<evidence type="ECO:0000256" key="4">
    <source>
        <dbReference type="PIRSR" id="PIRSR617939-2"/>
    </source>
</evidence>
<dbReference type="Proteomes" id="UP001375240">
    <property type="component" value="Unassembled WGS sequence"/>
</dbReference>
<evidence type="ECO:0000259" key="5">
    <source>
        <dbReference type="Pfam" id="PF06094"/>
    </source>
</evidence>
<evidence type="ECO:0000256" key="1">
    <source>
        <dbReference type="ARBA" id="ARBA00012346"/>
    </source>
</evidence>
<name>A0AAV9UI11_9PEZI</name>
<comment type="caution">
    <text evidence="6">The sequence shown here is derived from an EMBL/GenBank/DDBJ whole genome shotgun (WGS) entry which is preliminary data.</text>
</comment>
<sequence>MDQEHPNFSRPSSSLQGIPRAVPRYIRYTTLGLRRLDAKLPKSSKPPKSPGPTILYFAYGSNLSLAQMHERCPTSSPLVPARLAGYRWIISTRGYANIVASRCDEVWGFLYSLTPTDEASLDKHEGVPTQYIKQTVTVEIPLADSNFMDKQALVYIDLLHKTDGTPMQEYIGRMKAGIHDAVCKGAPVSYFKKSVLPPLGLSEEVLPSRYSC</sequence>
<dbReference type="GO" id="GO:0003839">
    <property type="term" value="F:gamma-glutamylcyclotransferase activity"/>
    <property type="evidence" value="ECO:0007669"/>
    <property type="project" value="UniProtKB-EC"/>
</dbReference>
<dbReference type="Gene3D" id="3.10.490.10">
    <property type="entry name" value="Gamma-glutamyl cyclotransferase-like"/>
    <property type="match status" value="1"/>
</dbReference>
<evidence type="ECO:0000313" key="6">
    <source>
        <dbReference type="EMBL" id="KAK6341382.1"/>
    </source>
</evidence>
<gene>
    <name evidence="6" type="ORF">TWF696_008459</name>
</gene>
<dbReference type="SUPFAM" id="SSF110857">
    <property type="entry name" value="Gamma-glutamyl cyclotransferase-like"/>
    <property type="match status" value="1"/>
</dbReference>
<organism evidence="6 7">
    <name type="scientific">Orbilia brochopaga</name>
    <dbReference type="NCBI Taxonomy" id="3140254"/>
    <lineage>
        <taxon>Eukaryota</taxon>
        <taxon>Fungi</taxon>
        <taxon>Dikarya</taxon>
        <taxon>Ascomycota</taxon>
        <taxon>Pezizomycotina</taxon>
        <taxon>Orbiliomycetes</taxon>
        <taxon>Orbiliales</taxon>
        <taxon>Orbiliaceae</taxon>
        <taxon>Orbilia</taxon>
    </lineage>
</organism>
<protein>
    <recommendedName>
        <fullName evidence="1">gamma-glutamylcyclotransferase</fullName>
        <ecNumber evidence="1">4.3.2.9</ecNumber>
    </recommendedName>
</protein>
<evidence type="ECO:0000313" key="7">
    <source>
        <dbReference type="Proteomes" id="UP001375240"/>
    </source>
</evidence>
<dbReference type="AlphaFoldDB" id="A0AAV9UI11"/>
<keyword evidence="2" id="KW-0456">Lyase</keyword>
<evidence type="ECO:0000256" key="2">
    <source>
        <dbReference type="ARBA" id="ARBA00023239"/>
    </source>
</evidence>
<feature type="binding site" evidence="4">
    <location>
        <begin position="56"/>
        <end position="61"/>
    </location>
    <ligand>
        <name>substrate</name>
    </ligand>
</feature>
<dbReference type="PANTHER" id="PTHR12935">
    <property type="entry name" value="GAMMA-GLUTAMYLCYCLOTRANSFERASE"/>
    <property type="match status" value="1"/>
</dbReference>
<dbReference type="InterPro" id="IPR036568">
    <property type="entry name" value="GGCT-like_sf"/>
</dbReference>
<dbReference type="Pfam" id="PF06094">
    <property type="entry name" value="GGACT"/>
    <property type="match status" value="1"/>
</dbReference>
<reference evidence="6 7" key="1">
    <citation type="submission" date="2019-10" db="EMBL/GenBank/DDBJ databases">
        <authorList>
            <person name="Palmer J.M."/>
        </authorList>
    </citation>
    <scope>NUCLEOTIDE SEQUENCE [LARGE SCALE GENOMIC DNA]</scope>
    <source>
        <strain evidence="6 7">TWF696</strain>
    </source>
</reference>